<feature type="compositionally biased region" description="Low complexity" evidence="1">
    <location>
        <begin position="59"/>
        <end position="78"/>
    </location>
</feature>
<dbReference type="PANTHER" id="PTHR10829:SF25">
    <property type="entry name" value="DREBRIN-LIKE PROTEIN"/>
    <property type="match status" value="1"/>
</dbReference>
<feature type="compositionally biased region" description="Pro residues" evidence="1">
    <location>
        <begin position="79"/>
        <end position="89"/>
    </location>
</feature>
<feature type="region of interest" description="Disordered" evidence="1">
    <location>
        <begin position="428"/>
        <end position="462"/>
    </location>
</feature>
<dbReference type="GO" id="GO:0051015">
    <property type="term" value="F:actin filament binding"/>
    <property type="evidence" value="ECO:0007669"/>
    <property type="project" value="TreeGrafter"/>
</dbReference>
<dbReference type="Proteomes" id="UP000053558">
    <property type="component" value="Unassembled WGS sequence"/>
</dbReference>
<feature type="compositionally biased region" description="Low complexity" evidence="1">
    <location>
        <begin position="289"/>
        <end position="300"/>
    </location>
</feature>
<evidence type="ECO:0000256" key="1">
    <source>
        <dbReference type="SAM" id="MobiDB-lite"/>
    </source>
</evidence>
<feature type="region of interest" description="Disordered" evidence="1">
    <location>
        <begin position="694"/>
        <end position="738"/>
    </location>
</feature>
<feature type="compositionally biased region" description="Low complexity" evidence="1">
    <location>
        <begin position="769"/>
        <end position="793"/>
    </location>
</feature>
<dbReference type="OrthoDB" id="3173171at2759"/>
<feature type="region of interest" description="Disordered" evidence="1">
    <location>
        <begin position="591"/>
        <end position="626"/>
    </location>
</feature>
<feature type="compositionally biased region" description="Low complexity" evidence="1">
    <location>
        <begin position="42"/>
        <end position="51"/>
    </location>
</feature>
<feature type="region of interest" description="Disordered" evidence="1">
    <location>
        <begin position="753"/>
        <end position="793"/>
    </location>
</feature>
<dbReference type="GO" id="GO:0030864">
    <property type="term" value="C:cortical actin cytoskeleton"/>
    <property type="evidence" value="ECO:0007669"/>
    <property type="project" value="TreeGrafter"/>
</dbReference>
<feature type="compositionally biased region" description="Basic and acidic residues" evidence="1">
    <location>
        <begin position="181"/>
        <end position="222"/>
    </location>
</feature>
<dbReference type="AlphaFoldDB" id="A0A5M3MXS4"/>
<evidence type="ECO:0000313" key="2">
    <source>
        <dbReference type="EMBL" id="EIW83973.1"/>
    </source>
</evidence>
<feature type="compositionally biased region" description="Low complexity" evidence="1">
    <location>
        <begin position="308"/>
        <end position="359"/>
    </location>
</feature>
<dbReference type="GO" id="GO:0005884">
    <property type="term" value="C:actin filament"/>
    <property type="evidence" value="ECO:0007669"/>
    <property type="project" value="TreeGrafter"/>
</dbReference>
<name>A0A5M3MXS4_CONPW</name>
<sequence>MPLLLPTADAHPFKDFLTNTLTFLSFSSRTPHNDDDDDEPTSDSSSSTDSASDPDTDLLDPTTACPSLSPSLALALLPTPSPSPTPLTPPAKLDAARRAVSPTPSSSSHSAPFTLTGPISAAARLYAMRRDHDAARAEASRAAKDAQRWEDRAHALERALREAREAVRLRDGEIDVLRRDRDRAVAERERERREREREREYWEREYREREGREREKEKERRASVSSAPGHNVHRRNSSAQSHMTSSSGTSLASLASTSSADSNGAPNYGALVRRPSNPHVRPRTPAGPSNANANANSYSNHRPPPRPSTSMSTRSTRSSQPQSQPQSQSRSQSQTRPARSNSSSIPRTPSSASLASTSTAAEEHAHLRALDTFLTKSDLWSGAQIIQAVQDLNAEIVQFAAGAVELVSSSSSGSGASAGGGGGGFLPPYARGLGIPQPRNTKAPMRPAAPIPKGQKTPTLAQTASDVASRVGATLTRMLGTRAHTGEDGPMVVQLALQAAVVTCLARALAPFCVGYQAGVNGVLAQVYARMRAAEPQATAARWRALAHVHIHAVHPELAEYATRELADTLVRWAADVFLIAGASLVPVPPPLPSSSTHPSSNSSSAQSTSNSQTPYPPPNPTQTHTLFRTRHLPALTRIARAATRLARVTREEVLSADFEVVAVEAGRAFVGREMGDAMGVQGDAACASSVGFSVYGSDDEEDEGEGEDGDSELSTPCASLSGRPNGHPNGNGTSRGGKVLCSTELGLRCSSVVRRRPLSMPDSTSANTAPSSADGPATSTSSSSSSSTAAAASIERRLLLKPRVVLESVVDVLDRY</sequence>
<keyword evidence="3" id="KW-1185">Reference proteome</keyword>
<feature type="compositionally biased region" description="Low complexity" evidence="1">
    <location>
        <begin position="594"/>
        <end position="614"/>
    </location>
</feature>
<dbReference type="GO" id="GO:0030833">
    <property type="term" value="P:regulation of actin filament polymerization"/>
    <property type="evidence" value="ECO:0007669"/>
    <property type="project" value="TreeGrafter"/>
</dbReference>
<dbReference type="EMBL" id="JH711575">
    <property type="protein sequence ID" value="EIW83973.1"/>
    <property type="molecule type" value="Genomic_DNA"/>
</dbReference>
<feature type="region of interest" description="Disordered" evidence="1">
    <location>
        <begin position="26"/>
        <end position="115"/>
    </location>
</feature>
<gene>
    <name evidence="2" type="ORF">CONPUDRAFT_142462</name>
</gene>
<feature type="compositionally biased region" description="Low complexity" evidence="1">
    <location>
        <begin position="237"/>
        <end position="262"/>
    </location>
</feature>
<proteinExistence type="predicted"/>
<reference evidence="3" key="1">
    <citation type="journal article" date="2012" name="Science">
        <title>The Paleozoic origin of enzymatic lignin decomposition reconstructed from 31 fungal genomes.</title>
        <authorList>
            <person name="Floudas D."/>
            <person name="Binder M."/>
            <person name="Riley R."/>
            <person name="Barry K."/>
            <person name="Blanchette R.A."/>
            <person name="Henrissat B."/>
            <person name="Martinez A.T."/>
            <person name="Otillar R."/>
            <person name="Spatafora J.W."/>
            <person name="Yadav J.S."/>
            <person name="Aerts A."/>
            <person name="Benoit I."/>
            <person name="Boyd A."/>
            <person name="Carlson A."/>
            <person name="Copeland A."/>
            <person name="Coutinho P.M."/>
            <person name="de Vries R.P."/>
            <person name="Ferreira P."/>
            <person name="Findley K."/>
            <person name="Foster B."/>
            <person name="Gaskell J."/>
            <person name="Glotzer D."/>
            <person name="Gorecki P."/>
            <person name="Heitman J."/>
            <person name="Hesse C."/>
            <person name="Hori C."/>
            <person name="Igarashi K."/>
            <person name="Jurgens J.A."/>
            <person name="Kallen N."/>
            <person name="Kersten P."/>
            <person name="Kohler A."/>
            <person name="Kuees U."/>
            <person name="Kumar T.K.A."/>
            <person name="Kuo A."/>
            <person name="LaButti K."/>
            <person name="Larrondo L.F."/>
            <person name="Lindquist E."/>
            <person name="Ling A."/>
            <person name="Lombard V."/>
            <person name="Lucas S."/>
            <person name="Lundell T."/>
            <person name="Martin R."/>
            <person name="McLaughlin D.J."/>
            <person name="Morgenstern I."/>
            <person name="Morin E."/>
            <person name="Murat C."/>
            <person name="Nagy L.G."/>
            <person name="Nolan M."/>
            <person name="Ohm R.A."/>
            <person name="Patyshakuliyeva A."/>
            <person name="Rokas A."/>
            <person name="Ruiz-Duenas F.J."/>
            <person name="Sabat G."/>
            <person name="Salamov A."/>
            <person name="Samejima M."/>
            <person name="Schmutz J."/>
            <person name="Slot J.C."/>
            <person name="St John F."/>
            <person name="Stenlid J."/>
            <person name="Sun H."/>
            <person name="Sun S."/>
            <person name="Syed K."/>
            <person name="Tsang A."/>
            <person name="Wiebenga A."/>
            <person name="Young D."/>
            <person name="Pisabarro A."/>
            <person name="Eastwood D.C."/>
            <person name="Martin F."/>
            <person name="Cullen D."/>
            <person name="Grigoriev I.V."/>
            <person name="Hibbett D.S."/>
        </authorList>
    </citation>
    <scope>NUCLEOTIDE SEQUENCE [LARGE SCALE GENOMIC DNA]</scope>
    <source>
        <strain evidence="3">RWD-64-598 SS2</strain>
    </source>
</reference>
<protein>
    <submittedName>
        <fullName evidence="2">Uncharacterized protein</fullName>
    </submittedName>
</protein>
<evidence type="ECO:0000313" key="3">
    <source>
        <dbReference type="Proteomes" id="UP000053558"/>
    </source>
</evidence>
<dbReference type="PANTHER" id="PTHR10829">
    <property type="entry name" value="CORTACTIN AND DREBRIN"/>
    <property type="match status" value="1"/>
</dbReference>
<feature type="compositionally biased region" description="Low complexity" evidence="1">
    <location>
        <begin position="98"/>
        <end position="112"/>
    </location>
</feature>
<dbReference type="KEGG" id="cput:CONPUDRAFT_142462"/>
<accession>A0A5M3MXS4</accession>
<dbReference type="RefSeq" id="XP_007765813.1">
    <property type="nucleotide sequence ID" value="XM_007767623.1"/>
</dbReference>
<feature type="region of interest" description="Disordered" evidence="1">
    <location>
        <begin position="181"/>
        <end position="359"/>
    </location>
</feature>
<feature type="compositionally biased region" description="Acidic residues" evidence="1">
    <location>
        <begin position="698"/>
        <end position="712"/>
    </location>
</feature>
<comment type="caution">
    <text evidence="2">The sequence shown here is derived from an EMBL/GenBank/DDBJ whole genome shotgun (WGS) entry which is preliminary data.</text>
</comment>
<organism evidence="2 3">
    <name type="scientific">Coniophora puteana (strain RWD-64-598)</name>
    <name type="common">Brown rot fungus</name>
    <dbReference type="NCBI Taxonomy" id="741705"/>
    <lineage>
        <taxon>Eukaryota</taxon>
        <taxon>Fungi</taxon>
        <taxon>Dikarya</taxon>
        <taxon>Basidiomycota</taxon>
        <taxon>Agaricomycotina</taxon>
        <taxon>Agaricomycetes</taxon>
        <taxon>Agaricomycetidae</taxon>
        <taxon>Boletales</taxon>
        <taxon>Coniophorineae</taxon>
        <taxon>Coniophoraceae</taxon>
        <taxon>Coniophora</taxon>
    </lineage>
</organism>
<dbReference type="GeneID" id="19201748"/>